<comment type="caution">
    <text evidence="6">The sequence shown here is derived from an EMBL/GenBank/DDBJ whole genome shotgun (WGS) entry which is preliminary data.</text>
</comment>
<dbReference type="InterPro" id="IPR019826">
    <property type="entry name" value="Carboxylesterase_B_AS"/>
</dbReference>
<dbReference type="Proteomes" id="UP000677228">
    <property type="component" value="Unassembled WGS sequence"/>
</dbReference>
<evidence type="ECO:0000256" key="3">
    <source>
        <dbReference type="RuleBase" id="RU361235"/>
    </source>
</evidence>
<dbReference type="PANTHER" id="PTHR11559">
    <property type="entry name" value="CARBOXYLESTERASE"/>
    <property type="match status" value="1"/>
</dbReference>
<dbReference type="Proteomes" id="UP000681722">
    <property type="component" value="Unassembled WGS sequence"/>
</dbReference>
<dbReference type="Proteomes" id="UP000682733">
    <property type="component" value="Unassembled WGS sequence"/>
</dbReference>
<dbReference type="EMBL" id="CAJNOK010003349">
    <property type="protein sequence ID" value="CAF0897846.1"/>
    <property type="molecule type" value="Genomic_DNA"/>
</dbReference>
<dbReference type="Pfam" id="PF00135">
    <property type="entry name" value="COesterase"/>
    <property type="match status" value="1"/>
</dbReference>
<evidence type="ECO:0000313" key="7">
    <source>
        <dbReference type="EMBL" id="CAF3679058.1"/>
    </source>
</evidence>
<dbReference type="Proteomes" id="UP000663829">
    <property type="component" value="Unassembled WGS sequence"/>
</dbReference>
<dbReference type="InterPro" id="IPR029058">
    <property type="entry name" value="AB_hydrolase_fold"/>
</dbReference>
<dbReference type="EC" id="3.1.1.-" evidence="3"/>
<sequence>MFLLWLFCVLLVTTVSGLDGGPYLFAKDSIGSPIVSTTSGQFVGLTIRQTNVWIGIPYAAPPVGALRWQKAQSYVMTDGQNNTVRNATHYSPSCPQIDRGGITPGPFDEDCLYLNVWAPRAPPPAQSTGYPVMFWIHGGGFLEGSATQVIYDGLSWTNAAIQANNSFIMVSINYRLNVMGFFAQSTLLDVNGQTIANQGITDQRVAMKWVQDNIGKFGGDKNLITIMGQSAGSHSVCIHIVSPLSDGLFHAGILESGPCDTVSYLRDKQFAYSTANELASLLGCNMNDSAQQLSCLRNVSSDLLVAVAANVSIPPSTVLAFKDQINIGGVPPFCLIVDGVEIPVHPLHAFLSGAFNHVPILTGANRDEFLLRVLYEDYYHGPNSAEDYLTRILPVATYNLSQIQALYIPSQFNGNYSEAFVALMSQGGFICGARRMAGYMAGKPTYLYTYTHTPEFIYLSLPYLVIRPGAYHTAELFSLFQTLADSLYGNSIFEADELSLATSVRQYWTNMITKGQPNDNFSLTWPQYSSATDQALVLNMNITTTAFIDIYPNCDIISDEQVKVYGEYLGLNVTCTVGNKCFIIDSATSTAPTTTSKTLEFNLFVLLLSCAVLLLVPTR</sequence>
<dbReference type="AlphaFoldDB" id="A0A814QDI6"/>
<dbReference type="OrthoDB" id="3200163at2759"/>
<keyword evidence="9" id="KW-1185">Reference proteome</keyword>
<dbReference type="InterPro" id="IPR019819">
    <property type="entry name" value="Carboxylesterase_B_CS"/>
</dbReference>
<dbReference type="GO" id="GO:0016787">
    <property type="term" value="F:hydrolase activity"/>
    <property type="evidence" value="ECO:0007669"/>
    <property type="project" value="UniProtKB-KW"/>
</dbReference>
<accession>A0A814QDI6</accession>
<dbReference type="SUPFAM" id="SSF53474">
    <property type="entry name" value="alpha/beta-Hydrolases"/>
    <property type="match status" value="1"/>
</dbReference>
<dbReference type="Gene3D" id="3.40.50.1820">
    <property type="entry name" value="alpha/beta hydrolase"/>
    <property type="match status" value="1"/>
</dbReference>
<proteinExistence type="inferred from homology"/>
<dbReference type="PROSITE" id="PS00941">
    <property type="entry name" value="CARBOXYLESTERASE_B_2"/>
    <property type="match status" value="1"/>
</dbReference>
<gene>
    <name evidence="6" type="ORF">GPM918_LOCUS19542</name>
    <name evidence="5" type="ORF">OVA965_LOCUS9466</name>
    <name evidence="8" type="ORF">SRO942_LOCUS19539</name>
    <name evidence="7" type="ORF">TMI583_LOCUS9462</name>
</gene>
<dbReference type="EMBL" id="CAJNOQ010005957">
    <property type="protein sequence ID" value="CAF1117822.1"/>
    <property type="molecule type" value="Genomic_DNA"/>
</dbReference>
<evidence type="ECO:0000259" key="4">
    <source>
        <dbReference type="Pfam" id="PF00135"/>
    </source>
</evidence>
<organism evidence="6 9">
    <name type="scientific">Didymodactylos carnosus</name>
    <dbReference type="NCBI Taxonomy" id="1234261"/>
    <lineage>
        <taxon>Eukaryota</taxon>
        <taxon>Metazoa</taxon>
        <taxon>Spiralia</taxon>
        <taxon>Gnathifera</taxon>
        <taxon>Rotifera</taxon>
        <taxon>Eurotatoria</taxon>
        <taxon>Bdelloidea</taxon>
        <taxon>Philodinida</taxon>
        <taxon>Philodinidae</taxon>
        <taxon>Didymodactylos</taxon>
    </lineage>
</organism>
<feature type="signal peptide" evidence="3">
    <location>
        <begin position="1"/>
        <end position="17"/>
    </location>
</feature>
<dbReference type="EMBL" id="CAJOBC010005957">
    <property type="protein sequence ID" value="CAF3881613.1"/>
    <property type="molecule type" value="Genomic_DNA"/>
</dbReference>
<feature type="domain" description="Carboxylesterase type B" evidence="4">
    <location>
        <begin position="32"/>
        <end position="543"/>
    </location>
</feature>
<dbReference type="InterPro" id="IPR002018">
    <property type="entry name" value="CarbesteraseB"/>
</dbReference>
<evidence type="ECO:0000313" key="6">
    <source>
        <dbReference type="EMBL" id="CAF1117822.1"/>
    </source>
</evidence>
<reference evidence="6" key="1">
    <citation type="submission" date="2021-02" db="EMBL/GenBank/DDBJ databases">
        <authorList>
            <person name="Nowell W R."/>
        </authorList>
    </citation>
    <scope>NUCLEOTIDE SEQUENCE</scope>
</reference>
<protein>
    <recommendedName>
        <fullName evidence="3">Carboxylic ester hydrolase</fullName>
        <ecNumber evidence="3">3.1.1.-</ecNumber>
    </recommendedName>
</protein>
<keyword evidence="2 3" id="KW-0378">Hydrolase</keyword>
<dbReference type="EMBL" id="CAJOBA010003350">
    <property type="protein sequence ID" value="CAF3679058.1"/>
    <property type="molecule type" value="Genomic_DNA"/>
</dbReference>
<evidence type="ECO:0000313" key="8">
    <source>
        <dbReference type="EMBL" id="CAF3881613.1"/>
    </source>
</evidence>
<evidence type="ECO:0000313" key="5">
    <source>
        <dbReference type="EMBL" id="CAF0897846.1"/>
    </source>
</evidence>
<keyword evidence="3" id="KW-0732">Signal</keyword>
<name>A0A814QDI6_9BILA</name>
<evidence type="ECO:0000256" key="2">
    <source>
        <dbReference type="ARBA" id="ARBA00022801"/>
    </source>
</evidence>
<dbReference type="PROSITE" id="PS00122">
    <property type="entry name" value="CARBOXYLESTERASE_B_1"/>
    <property type="match status" value="1"/>
</dbReference>
<comment type="similarity">
    <text evidence="1 3">Belongs to the type-B carboxylesterase/lipase family.</text>
</comment>
<dbReference type="InterPro" id="IPR050309">
    <property type="entry name" value="Type-B_Carboxylest/Lipase"/>
</dbReference>
<feature type="chain" id="PRO_5035957044" description="Carboxylic ester hydrolase" evidence="3">
    <location>
        <begin position="18"/>
        <end position="619"/>
    </location>
</feature>
<evidence type="ECO:0000256" key="1">
    <source>
        <dbReference type="ARBA" id="ARBA00005964"/>
    </source>
</evidence>
<evidence type="ECO:0000313" key="9">
    <source>
        <dbReference type="Proteomes" id="UP000663829"/>
    </source>
</evidence>